<dbReference type="Gene3D" id="1.20.1340.10">
    <property type="entry name" value="dopa decarboxylase, N-terminal domain"/>
    <property type="match status" value="1"/>
</dbReference>
<dbReference type="RefSeq" id="WP_326508477.1">
    <property type="nucleotide sequence ID" value="NZ_JAWIIV010000022.1"/>
</dbReference>
<comment type="similarity">
    <text evidence="2 6">Belongs to the group II decarboxylase family.</text>
</comment>
<comment type="caution">
    <text evidence="7">The sequence shown here is derived from an EMBL/GenBank/DDBJ whole genome shotgun (WGS) entry which is preliminary data.</text>
</comment>
<evidence type="ECO:0000313" key="8">
    <source>
        <dbReference type="Proteomes" id="UP001352263"/>
    </source>
</evidence>
<dbReference type="Gene3D" id="3.40.640.10">
    <property type="entry name" value="Type I PLP-dependent aspartate aminotransferase-like (Major domain)"/>
    <property type="match status" value="1"/>
</dbReference>
<comment type="cofactor">
    <cofactor evidence="1 6">
        <name>pyridoxal 5'-phosphate</name>
        <dbReference type="ChEBI" id="CHEBI:597326"/>
    </cofactor>
</comment>
<dbReference type="Proteomes" id="UP001352263">
    <property type="component" value="Unassembled WGS sequence"/>
</dbReference>
<sequence>MQNQSEHTLDPDNWDDMRAQGHRMLDDIFDHMQRLNDGPVWQPAPAEVRQVFKEALPKTQTGLDQVHRSFLRNILPYAIGNAHPGFMGWVQGGGTPVGMLAEMLAAGINANVGGRDQIPVEVERQVVRWVRELFSFPDTASGIFVTGTSLANLIGVLVARTSALGTDARKTGLRVNGTRLVAYASKAAHGCVTQAMDLSGLGIDALRSIPFTRHGEIDLDILQSTIEHDRENGYTPFLIVGNAGTVDTGAVDNLSALADVAQREKLWFHVDGAYGALGMLAPDVAPRLSGIERADSIAFDFHKWAQIQYDAGFILVRDGSMHYDTFASPAAYLQRETRGMAANSPWPCDFGPDLSRGFRALKTWFAIKTYGAERLGKVISGTCALARYLGNRIQDDTRLELLAPVSLSIVCFRYRGQDGSAITDPARLDRINNDIVIALQESGIAAPSTTIIDGRLAIRVALFNHRTNATHIDAMLNAVLELGAEAARS</sequence>
<evidence type="ECO:0000256" key="4">
    <source>
        <dbReference type="ARBA" id="ARBA00022898"/>
    </source>
</evidence>
<keyword evidence="4 6" id="KW-0663">Pyridoxal phosphate</keyword>
<name>A0ABU6JDR6_9BURK</name>
<evidence type="ECO:0000256" key="2">
    <source>
        <dbReference type="ARBA" id="ARBA00009533"/>
    </source>
</evidence>
<evidence type="ECO:0000256" key="5">
    <source>
        <dbReference type="ARBA" id="ARBA00023239"/>
    </source>
</evidence>
<dbReference type="InterPro" id="IPR015422">
    <property type="entry name" value="PyrdxlP-dep_Trfase_small"/>
</dbReference>
<dbReference type="InterPro" id="IPR015424">
    <property type="entry name" value="PyrdxlP-dep_Trfase"/>
</dbReference>
<evidence type="ECO:0000256" key="1">
    <source>
        <dbReference type="ARBA" id="ARBA00001933"/>
    </source>
</evidence>
<evidence type="ECO:0000256" key="6">
    <source>
        <dbReference type="RuleBase" id="RU000382"/>
    </source>
</evidence>
<dbReference type="InterPro" id="IPR010977">
    <property type="entry name" value="Aromatic_deC"/>
</dbReference>
<dbReference type="SUPFAM" id="SSF53383">
    <property type="entry name" value="PLP-dependent transferases"/>
    <property type="match status" value="1"/>
</dbReference>
<evidence type="ECO:0000313" key="7">
    <source>
        <dbReference type="EMBL" id="MEC4721790.1"/>
    </source>
</evidence>
<dbReference type="Pfam" id="PF00282">
    <property type="entry name" value="Pyridoxal_deC"/>
    <property type="match status" value="1"/>
</dbReference>
<proteinExistence type="inferred from homology"/>
<dbReference type="Gene3D" id="3.90.1150.10">
    <property type="entry name" value="Aspartate Aminotransferase, domain 1"/>
    <property type="match status" value="1"/>
</dbReference>
<dbReference type="PRINTS" id="PR00800">
    <property type="entry name" value="YHDCRBOXLASE"/>
</dbReference>
<reference evidence="7 8" key="1">
    <citation type="submission" date="2023-10" db="EMBL/GenBank/DDBJ databases">
        <title>Noviherbaspirillum sp. CPCC 100848 genome assembly.</title>
        <authorList>
            <person name="Li X.Y."/>
            <person name="Fang X.M."/>
        </authorList>
    </citation>
    <scope>NUCLEOTIDE SEQUENCE [LARGE SCALE GENOMIC DNA]</scope>
    <source>
        <strain evidence="7 8">CPCC 100848</strain>
    </source>
</reference>
<gene>
    <name evidence="7" type="ORF">RY831_21710</name>
</gene>
<dbReference type="InterPro" id="IPR002129">
    <property type="entry name" value="PyrdxlP-dep_de-COase"/>
</dbReference>
<dbReference type="PANTHER" id="PTHR11999">
    <property type="entry name" value="GROUP II PYRIDOXAL-5-PHOSPHATE DECARBOXYLASE"/>
    <property type="match status" value="1"/>
</dbReference>
<dbReference type="EMBL" id="JAWIIV010000022">
    <property type="protein sequence ID" value="MEC4721790.1"/>
    <property type="molecule type" value="Genomic_DNA"/>
</dbReference>
<evidence type="ECO:0000256" key="3">
    <source>
        <dbReference type="ARBA" id="ARBA00022793"/>
    </source>
</evidence>
<keyword evidence="3" id="KW-0210">Decarboxylase</keyword>
<keyword evidence="5 6" id="KW-0456">Lyase</keyword>
<accession>A0ABU6JDR6</accession>
<dbReference type="InterPro" id="IPR015421">
    <property type="entry name" value="PyrdxlP-dep_Trfase_major"/>
</dbReference>
<organism evidence="7 8">
    <name type="scientific">Noviherbaspirillum album</name>
    <dbReference type="NCBI Taxonomy" id="3080276"/>
    <lineage>
        <taxon>Bacteria</taxon>
        <taxon>Pseudomonadati</taxon>
        <taxon>Pseudomonadota</taxon>
        <taxon>Betaproteobacteria</taxon>
        <taxon>Burkholderiales</taxon>
        <taxon>Oxalobacteraceae</taxon>
        <taxon>Noviherbaspirillum</taxon>
    </lineage>
</organism>
<dbReference type="PANTHER" id="PTHR11999:SF70">
    <property type="entry name" value="MIP05841P"/>
    <property type="match status" value="1"/>
</dbReference>
<protein>
    <submittedName>
        <fullName evidence="7">Pyridoxal-dependent decarboxylase</fullName>
    </submittedName>
</protein>
<keyword evidence="8" id="KW-1185">Reference proteome</keyword>